<evidence type="ECO:0000256" key="1">
    <source>
        <dbReference type="SAM" id="Phobius"/>
    </source>
</evidence>
<protein>
    <recommendedName>
        <fullName evidence="6">Low-density receptor-like protein</fullName>
    </recommendedName>
</protein>
<evidence type="ECO:0000313" key="2">
    <source>
        <dbReference type="EMBL" id="CAK9158352.1"/>
    </source>
</evidence>
<proteinExistence type="predicted"/>
<evidence type="ECO:0000313" key="4">
    <source>
        <dbReference type="EMBL" id="CAK9161909.1"/>
    </source>
</evidence>
<evidence type="ECO:0008006" key="6">
    <source>
        <dbReference type="Google" id="ProtNLM"/>
    </source>
</evidence>
<keyword evidence="5" id="KW-1185">Reference proteome</keyword>
<reference evidence="2 5" key="1">
    <citation type="submission" date="2024-02" db="EMBL/GenBank/DDBJ databases">
        <authorList>
            <person name="Vignale AGUSTIN F."/>
            <person name="Sosa J E."/>
            <person name="Modenutti C."/>
        </authorList>
    </citation>
    <scope>NUCLEOTIDE SEQUENCE [LARGE SCALE GENOMIC DNA]</scope>
</reference>
<accession>A0ABC8SUG6</accession>
<dbReference type="EMBL" id="CAUOFW020003758">
    <property type="protein sequence ID" value="CAK9161907.1"/>
    <property type="molecule type" value="Genomic_DNA"/>
</dbReference>
<keyword evidence="1" id="KW-0812">Transmembrane</keyword>
<dbReference type="Proteomes" id="UP001642360">
    <property type="component" value="Unassembled WGS sequence"/>
</dbReference>
<feature type="transmembrane region" description="Helical" evidence="1">
    <location>
        <begin position="6"/>
        <end position="25"/>
    </location>
</feature>
<keyword evidence="1" id="KW-0472">Membrane</keyword>
<evidence type="ECO:0000313" key="3">
    <source>
        <dbReference type="EMBL" id="CAK9161907.1"/>
    </source>
</evidence>
<dbReference type="AlphaFoldDB" id="A0ABC8SUG6"/>
<dbReference type="EMBL" id="CAUOFW020003758">
    <property type="protein sequence ID" value="CAK9161909.1"/>
    <property type="molecule type" value="Genomic_DNA"/>
</dbReference>
<sequence>MASQTARVTFRTVLAILVILILFYIGRPLYWKISSTVHDISQNKQTVRGGISQIINEAQKSVGWFHDESDSGVHEDHKATAATATRILLRQVL</sequence>
<comment type="caution">
    <text evidence="2">The sequence shown here is derived from an EMBL/GenBank/DDBJ whole genome shotgun (WGS) entry which is preliminary data.</text>
</comment>
<keyword evidence="1" id="KW-1133">Transmembrane helix</keyword>
<gene>
    <name evidence="2" type="ORF">ILEXP_LOCUS26977</name>
    <name evidence="3" type="ORF">ILEXP_LOCUS30733</name>
    <name evidence="4" type="ORF">ILEXP_LOCUS30735</name>
</gene>
<evidence type="ECO:0000313" key="5">
    <source>
        <dbReference type="Proteomes" id="UP001642360"/>
    </source>
</evidence>
<name>A0ABC8SUG6_9AQUA</name>
<organism evidence="2 5">
    <name type="scientific">Ilex paraguariensis</name>
    <name type="common">yerba mate</name>
    <dbReference type="NCBI Taxonomy" id="185542"/>
    <lineage>
        <taxon>Eukaryota</taxon>
        <taxon>Viridiplantae</taxon>
        <taxon>Streptophyta</taxon>
        <taxon>Embryophyta</taxon>
        <taxon>Tracheophyta</taxon>
        <taxon>Spermatophyta</taxon>
        <taxon>Magnoliopsida</taxon>
        <taxon>eudicotyledons</taxon>
        <taxon>Gunneridae</taxon>
        <taxon>Pentapetalae</taxon>
        <taxon>asterids</taxon>
        <taxon>campanulids</taxon>
        <taxon>Aquifoliales</taxon>
        <taxon>Aquifoliaceae</taxon>
        <taxon>Ilex</taxon>
    </lineage>
</organism>
<dbReference type="EMBL" id="CAUOFW020003161">
    <property type="protein sequence ID" value="CAK9158352.1"/>
    <property type="molecule type" value="Genomic_DNA"/>
</dbReference>